<accession>A0A974NK26</accession>
<keyword evidence="1" id="KW-0472">Membrane</keyword>
<feature type="transmembrane region" description="Helical" evidence="1">
    <location>
        <begin position="182"/>
        <end position="204"/>
    </location>
</feature>
<reference evidence="3 4" key="1">
    <citation type="submission" date="2021-01" db="EMBL/GenBank/DDBJ databases">
        <title>FDA dAtabase for Regulatory Grade micrObial Sequences (FDA-ARGOS): Supporting development and validation of Infectious Disease Dx tests.</title>
        <authorList>
            <person name="Nelson B."/>
            <person name="Plummer A."/>
            <person name="Tallon L."/>
            <person name="Sadzewicz L."/>
            <person name="Zhao X."/>
            <person name="Boylan J."/>
            <person name="Ott S."/>
            <person name="Bowen H."/>
            <person name="Vavikolanu K."/>
            <person name="Mehta A."/>
            <person name="Aluvathingal J."/>
            <person name="Nadendla S."/>
            <person name="Myers T."/>
            <person name="Yan Y."/>
            <person name="Sichtig H."/>
        </authorList>
    </citation>
    <scope>NUCLEOTIDE SEQUENCE [LARGE SCALE GENOMIC DNA]</scope>
    <source>
        <strain evidence="3 4">FDAARGOS_1161</strain>
    </source>
</reference>
<feature type="transmembrane region" description="Helical" evidence="1">
    <location>
        <begin position="48"/>
        <end position="70"/>
    </location>
</feature>
<protein>
    <submittedName>
        <fullName evidence="3">Phosphatase PAP2 family protein</fullName>
    </submittedName>
</protein>
<feature type="transmembrane region" description="Helical" evidence="1">
    <location>
        <begin position="159"/>
        <end position="176"/>
    </location>
</feature>
<keyword evidence="1" id="KW-1133">Transmembrane helix</keyword>
<feature type="domain" description="Phosphatidic acid phosphatase type 2/haloperoxidase" evidence="2">
    <location>
        <begin position="78"/>
        <end position="201"/>
    </location>
</feature>
<evidence type="ECO:0000256" key="1">
    <source>
        <dbReference type="SAM" id="Phobius"/>
    </source>
</evidence>
<keyword evidence="1" id="KW-0812">Transmembrane</keyword>
<feature type="transmembrane region" description="Helical" evidence="1">
    <location>
        <begin position="77"/>
        <end position="99"/>
    </location>
</feature>
<dbReference type="RefSeq" id="WP_051387649.1">
    <property type="nucleotide sequence ID" value="NZ_CP068053.1"/>
</dbReference>
<gene>
    <name evidence="3" type="ORF">I6J18_16400</name>
</gene>
<organism evidence="3 4">
    <name type="scientific">Peribacillus psychrosaccharolyticus</name>
    <name type="common">Bacillus psychrosaccharolyticus</name>
    <dbReference type="NCBI Taxonomy" id="1407"/>
    <lineage>
        <taxon>Bacteria</taxon>
        <taxon>Bacillati</taxon>
        <taxon>Bacillota</taxon>
        <taxon>Bacilli</taxon>
        <taxon>Bacillales</taxon>
        <taxon>Bacillaceae</taxon>
        <taxon>Peribacillus</taxon>
    </lineage>
</organism>
<dbReference type="InterPro" id="IPR036938">
    <property type="entry name" value="PAP2/HPO_sf"/>
</dbReference>
<evidence type="ECO:0000313" key="3">
    <source>
        <dbReference type="EMBL" id="QQS99207.1"/>
    </source>
</evidence>
<feature type="transmembrane region" description="Helical" evidence="1">
    <location>
        <begin position="12"/>
        <end position="28"/>
    </location>
</feature>
<dbReference type="Pfam" id="PF01569">
    <property type="entry name" value="PAP2"/>
    <property type="match status" value="1"/>
</dbReference>
<dbReference type="EMBL" id="CP068053">
    <property type="protein sequence ID" value="QQS99207.1"/>
    <property type="molecule type" value="Genomic_DNA"/>
</dbReference>
<feature type="transmembrane region" description="Helical" evidence="1">
    <location>
        <begin position="131"/>
        <end position="147"/>
    </location>
</feature>
<name>A0A974NK26_PERPY</name>
<dbReference type="Proteomes" id="UP000595254">
    <property type="component" value="Chromosome"/>
</dbReference>
<dbReference type="InterPro" id="IPR000326">
    <property type="entry name" value="PAP2/HPO"/>
</dbReference>
<sequence>MATKNRGKIIDLLGFAIFPVLGIFYGWLNLRNSEAIELSTPIDSYIPFLTVFIIPYIAWYAYLFLAIFFFWFMDRIVYWKTLLMIAAGEVICFIIYYFYQTTVPRPALEGDSIFTTLTALIFRNDEPVNCFPSIHVLTTSIVMLAFLQIKKTNFFQKSLIHIIGAIIIMSTLFVKQHVVYDLLGSIILTVILNVLFFKVQWSFARGSNKKRAKKLQQSGVTMKL</sequence>
<proteinExistence type="predicted"/>
<dbReference type="KEGG" id="ppsr:I6J18_16400"/>
<keyword evidence="4" id="KW-1185">Reference proteome</keyword>
<evidence type="ECO:0000313" key="4">
    <source>
        <dbReference type="Proteomes" id="UP000595254"/>
    </source>
</evidence>
<dbReference type="AlphaFoldDB" id="A0A974NK26"/>
<evidence type="ECO:0000259" key="2">
    <source>
        <dbReference type="Pfam" id="PF01569"/>
    </source>
</evidence>
<dbReference type="SUPFAM" id="SSF48317">
    <property type="entry name" value="Acid phosphatase/Vanadium-dependent haloperoxidase"/>
    <property type="match status" value="1"/>
</dbReference>